<keyword evidence="2" id="KW-1185">Reference proteome</keyword>
<evidence type="ECO:0000313" key="1">
    <source>
        <dbReference type="EMBL" id="TCO30147.1"/>
    </source>
</evidence>
<reference evidence="1 2" key="1">
    <citation type="journal article" date="2015" name="Stand. Genomic Sci.">
        <title>Genomic Encyclopedia of Bacterial and Archaeal Type Strains, Phase III: the genomes of soil and plant-associated and newly described type strains.</title>
        <authorList>
            <person name="Whitman W.B."/>
            <person name="Woyke T."/>
            <person name="Klenk H.P."/>
            <person name="Zhou Y."/>
            <person name="Lilburn T.G."/>
            <person name="Beck B.J."/>
            <person name="De Vos P."/>
            <person name="Vandamme P."/>
            <person name="Eisen J.A."/>
            <person name="Garrity G."/>
            <person name="Hugenholtz P."/>
            <person name="Kyrpides N.C."/>
        </authorList>
    </citation>
    <scope>NUCLEOTIDE SEQUENCE [LARGE SCALE GENOMIC DNA]</scope>
    <source>
        <strain evidence="1 2">VKM Ac-2572</strain>
    </source>
</reference>
<organism evidence="1 2">
    <name type="scientific">Kribbella steppae</name>
    <dbReference type="NCBI Taxonomy" id="2512223"/>
    <lineage>
        <taxon>Bacteria</taxon>
        <taxon>Bacillati</taxon>
        <taxon>Actinomycetota</taxon>
        <taxon>Actinomycetes</taxon>
        <taxon>Propionibacteriales</taxon>
        <taxon>Kribbellaceae</taxon>
        <taxon>Kribbella</taxon>
    </lineage>
</organism>
<dbReference type="InterPro" id="IPR000944">
    <property type="entry name" value="Tscrpt_reg_Rrf2"/>
</dbReference>
<dbReference type="PANTHER" id="PTHR33221:SF9">
    <property type="entry name" value="RRF2 FAMILY PROTEIN"/>
    <property type="match status" value="1"/>
</dbReference>
<proteinExistence type="predicted"/>
<evidence type="ECO:0000313" key="2">
    <source>
        <dbReference type="Proteomes" id="UP000294508"/>
    </source>
</evidence>
<dbReference type="Proteomes" id="UP000294508">
    <property type="component" value="Unassembled WGS sequence"/>
</dbReference>
<dbReference type="PROSITE" id="PS51197">
    <property type="entry name" value="HTH_RRF2_2"/>
    <property type="match status" value="1"/>
</dbReference>
<dbReference type="SUPFAM" id="SSF46785">
    <property type="entry name" value="Winged helix' DNA-binding domain"/>
    <property type="match status" value="1"/>
</dbReference>
<sequence length="166" mass="18208">MSSIQNMKMNEGVEWAMHSCVNLSWVPGEAVTAKRLAAFYDLPTAYLNKQLQALTRAGILSSVSGPKGGFQLARDPRNISLLDIVVAIDGGDDAFRCAEILKDGPGADPHADYRKICLVSQAMRAAELNYRRELAGQSIADIVTRVEEQFPAAPENARRWFANLKS</sequence>
<dbReference type="InterPro" id="IPR036388">
    <property type="entry name" value="WH-like_DNA-bd_sf"/>
</dbReference>
<dbReference type="GO" id="GO:0005829">
    <property type="term" value="C:cytosol"/>
    <property type="evidence" value="ECO:0007669"/>
    <property type="project" value="TreeGrafter"/>
</dbReference>
<accession>A0A4R2HJC5</accession>
<dbReference type="GO" id="GO:0003700">
    <property type="term" value="F:DNA-binding transcription factor activity"/>
    <property type="evidence" value="ECO:0007669"/>
    <property type="project" value="TreeGrafter"/>
</dbReference>
<dbReference type="PANTHER" id="PTHR33221">
    <property type="entry name" value="WINGED HELIX-TURN-HELIX TRANSCRIPTIONAL REGULATOR, RRF2 FAMILY"/>
    <property type="match status" value="1"/>
</dbReference>
<protein>
    <submittedName>
        <fullName evidence="1">BadM/Rrf2 family transcriptional regulator</fullName>
    </submittedName>
</protein>
<dbReference type="Gene3D" id="1.10.10.10">
    <property type="entry name" value="Winged helix-like DNA-binding domain superfamily/Winged helix DNA-binding domain"/>
    <property type="match status" value="1"/>
</dbReference>
<dbReference type="InterPro" id="IPR030489">
    <property type="entry name" value="TR_Rrf2-type_CS"/>
</dbReference>
<dbReference type="PROSITE" id="PS01332">
    <property type="entry name" value="HTH_RRF2_1"/>
    <property type="match status" value="1"/>
</dbReference>
<dbReference type="InterPro" id="IPR036390">
    <property type="entry name" value="WH_DNA-bd_sf"/>
</dbReference>
<dbReference type="AlphaFoldDB" id="A0A4R2HJC5"/>
<comment type="caution">
    <text evidence="1">The sequence shown here is derived from an EMBL/GenBank/DDBJ whole genome shotgun (WGS) entry which is preliminary data.</text>
</comment>
<dbReference type="Pfam" id="PF02082">
    <property type="entry name" value="Rrf2"/>
    <property type="match status" value="1"/>
</dbReference>
<name>A0A4R2HJC5_9ACTN</name>
<dbReference type="EMBL" id="SLWN01000005">
    <property type="protein sequence ID" value="TCO30147.1"/>
    <property type="molecule type" value="Genomic_DNA"/>
</dbReference>
<dbReference type="NCBIfam" id="TIGR00738">
    <property type="entry name" value="rrf2_super"/>
    <property type="match status" value="1"/>
</dbReference>
<gene>
    <name evidence="1" type="ORF">EV652_105141</name>
</gene>